<organism evidence="1 2">
    <name type="scientific">Candidatus Nitrosotenuis uzonensis</name>
    <dbReference type="NCBI Taxonomy" id="1407055"/>
    <lineage>
        <taxon>Archaea</taxon>
        <taxon>Nitrososphaerota</taxon>
        <taxon>Candidatus Nitrosotenuis</taxon>
    </lineage>
</organism>
<evidence type="ECO:0000313" key="1">
    <source>
        <dbReference type="EMBL" id="CAE6499394.1"/>
    </source>
</evidence>
<evidence type="ECO:0000313" key="2">
    <source>
        <dbReference type="Proteomes" id="UP000655759"/>
    </source>
</evidence>
<protein>
    <submittedName>
        <fullName evidence="1">Uncharacterized protein</fullName>
    </submittedName>
</protein>
<accession>A0A812F8L6</accession>
<dbReference type="AlphaFoldDB" id="A0A812F8L6"/>
<reference evidence="1" key="1">
    <citation type="submission" date="2021-02" db="EMBL/GenBank/DDBJ databases">
        <authorList>
            <person name="Han P."/>
        </authorList>
    </citation>
    <scope>NUCLEOTIDE SEQUENCE</scope>
    <source>
        <strain evidence="1">Candidatus Nitrosotenuis uzonensis 5A</strain>
    </source>
</reference>
<dbReference type="Proteomes" id="UP000655759">
    <property type="component" value="Unassembled WGS sequence"/>
</dbReference>
<dbReference type="EMBL" id="CAJNAQ010000005">
    <property type="protein sequence ID" value="CAE6499394.1"/>
    <property type="molecule type" value="Genomic_DNA"/>
</dbReference>
<proteinExistence type="predicted"/>
<name>A0A812F8L6_9ARCH</name>
<gene>
    <name evidence="1" type="ORF">NUZ5A_50895</name>
</gene>
<sequence length="279" mass="32497">MRLGSKTADEFFGALAEKSDKISKLFQKRIESLTEPIKTKVMLGDTSVIDQTTFDPSKTGEFYEWILKTMKDWKSDGVSRTAEEDLRRVFVKLEKRIGNYLLFWHMSLQYHVLLYYKPDSKVPKIQKELADLLDGTKTKEKELADLTDSIIRERLEAMGHKDIDEQKLFEILFNEDGFREQIGQEVSSKTDFDFKAKERRKVELFNELDSLLVETYQTTSVLIDENRLVTGEEGCVCTFDLDLLKKNTRVAIFEPRRVPERTKQEILDSLDEIIKTLST</sequence>
<dbReference type="RefSeq" id="WP_205100115.1">
    <property type="nucleotide sequence ID" value="NZ_CAJNAQ010000005.1"/>
</dbReference>
<comment type="caution">
    <text evidence="1">The sequence shown here is derived from an EMBL/GenBank/DDBJ whole genome shotgun (WGS) entry which is preliminary data.</text>
</comment>